<evidence type="ECO:0000313" key="1">
    <source>
        <dbReference type="EMBL" id="KAK1879165.1"/>
    </source>
</evidence>
<comment type="caution">
    <text evidence="1">The sequence shown here is derived from an EMBL/GenBank/DDBJ whole genome shotgun (WGS) entry which is preliminary data.</text>
</comment>
<protein>
    <submittedName>
        <fullName evidence="1">Elongation factor G</fullName>
    </submittedName>
</protein>
<proteinExistence type="predicted"/>
<keyword evidence="2" id="KW-1185">Reference proteome</keyword>
<evidence type="ECO:0000313" key="2">
    <source>
        <dbReference type="Proteomes" id="UP001228049"/>
    </source>
</evidence>
<gene>
    <name evidence="1" type="ORF">KUDE01_027288</name>
</gene>
<dbReference type="AlphaFoldDB" id="A0AAD9B8K9"/>
<accession>A0AAD9B8K9</accession>
<reference evidence="1" key="1">
    <citation type="submission" date="2023-04" db="EMBL/GenBank/DDBJ databases">
        <title>Chromosome-level genome of Chaenocephalus aceratus.</title>
        <authorList>
            <person name="Park H."/>
        </authorList>
    </citation>
    <scope>NUCLEOTIDE SEQUENCE</scope>
    <source>
        <strain evidence="1">DE</strain>
        <tissue evidence="1">Muscle</tissue>
    </source>
</reference>
<dbReference type="Proteomes" id="UP001228049">
    <property type="component" value="Unassembled WGS sequence"/>
</dbReference>
<keyword evidence="1" id="KW-0251">Elongation factor</keyword>
<organism evidence="1 2">
    <name type="scientific">Dissostichus eleginoides</name>
    <name type="common">Patagonian toothfish</name>
    <name type="synonym">Dissostichus amissus</name>
    <dbReference type="NCBI Taxonomy" id="100907"/>
    <lineage>
        <taxon>Eukaryota</taxon>
        <taxon>Metazoa</taxon>
        <taxon>Chordata</taxon>
        <taxon>Craniata</taxon>
        <taxon>Vertebrata</taxon>
        <taxon>Euteleostomi</taxon>
        <taxon>Actinopterygii</taxon>
        <taxon>Neopterygii</taxon>
        <taxon>Teleostei</taxon>
        <taxon>Neoteleostei</taxon>
        <taxon>Acanthomorphata</taxon>
        <taxon>Eupercaria</taxon>
        <taxon>Perciformes</taxon>
        <taxon>Notothenioidei</taxon>
        <taxon>Nototheniidae</taxon>
        <taxon>Dissostichus</taxon>
    </lineage>
</organism>
<dbReference type="GO" id="GO:0003746">
    <property type="term" value="F:translation elongation factor activity"/>
    <property type="evidence" value="ECO:0007669"/>
    <property type="project" value="UniProtKB-KW"/>
</dbReference>
<sequence length="98" mass="10388">MGSSATVPRQPPRGDRPGFSLVAVNKAFYCGVVSAIADTVSVQGVPVPGPNPQTNSKEGQGQPLLLLSLGIKAEELYLTLKLYSSRLHVGDSFFSSKR</sequence>
<keyword evidence="1" id="KW-0648">Protein biosynthesis</keyword>
<name>A0AAD9B8K9_DISEL</name>
<dbReference type="EMBL" id="JASDAP010000026">
    <property type="protein sequence ID" value="KAK1879165.1"/>
    <property type="molecule type" value="Genomic_DNA"/>
</dbReference>